<proteinExistence type="predicted"/>
<gene>
    <name evidence="1" type="ORF">TVAG_358960</name>
</gene>
<protein>
    <submittedName>
        <fullName evidence="1">Uncharacterized protein</fullName>
    </submittedName>
</protein>
<name>A2E899_TRIV3</name>
<dbReference type="VEuPathDB" id="TrichDB:TVAGG3_0304130"/>
<evidence type="ECO:0000313" key="2">
    <source>
        <dbReference type="Proteomes" id="UP000001542"/>
    </source>
</evidence>
<accession>A2E899</accession>
<dbReference type="VEuPathDB" id="TrichDB:TVAG_358960"/>
<dbReference type="InParanoid" id="A2E899"/>
<dbReference type="Proteomes" id="UP000001542">
    <property type="component" value="Unassembled WGS sequence"/>
</dbReference>
<evidence type="ECO:0000313" key="1">
    <source>
        <dbReference type="EMBL" id="EAY11117.1"/>
    </source>
</evidence>
<keyword evidence="2" id="KW-1185">Reference proteome</keyword>
<organism evidence="1 2">
    <name type="scientific">Trichomonas vaginalis (strain ATCC PRA-98 / G3)</name>
    <dbReference type="NCBI Taxonomy" id="412133"/>
    <lineage>
        <taxon>Eukaryota</taxon>
        <taxon>Metamonada</taxon>
        <taxon>Parabasalia</taxon>
        <taxon>Trichomonadida</taxon>
        <taxon>Trichomonadidae</taxon>
        <taxon>Trichomonas</taxon>
    </lineage>
</organism>
<dbReference type="AlphaFoldDB" id="A2E899"/>
<dbReference type="EMBL" id="DS113325">
    <property type="protein sequence ID" value="EAY11117.1"/>
    <property type="molecule type" value="Genomic_DNA"/>
</dbReference>
<reference evidence="1" key="2">
    <citation type="journal article" date="2007" name="Science">
        <title>Draft genome sequence of the sexually transmitted pathogen Trichomonas vaginalis.</title>
        <authorList>
            <person name="Carlton J.M."/>
            <person name="Hirt R.P."/>
            <person name="Silva J.C."/>
            <person name="Delcher A.L."/>
            <person name="Schatz M."/>
            <person name="Zhao Q."/>
            <person name="Wortman J.R."/>
            <person name="Bidwell S.L."/>
            <person name="Alsmark U.C.M."/>
            <person name="Besteiro S."/>
            <person name="Sicheritz-Ponten T."/>
            <person name="Noel C.J."/>
            <person name="Dacks J.B."/>
            <person name="Foster P.G."/>
            <person name="Simillion C."/>
            <person name="Van de Peer Y."/>
            <person name="Miranda-Saavedra D."/>
            <person name="Barton G.J."/>
            <person name="Westrop G.D."/>
            <person name="Mueller S."/>
            <person name="Dessi D."/>
            <person name="Fiori P.L."/>
            <person name="Ren Q."/>
            <person name="Paulsen I."/>
            <person name="Zhang H."/>
            <person name="Bastida-Corcuera F.D."/>
            <person name="Simoes-Barbosa A."/>
            <person name="Brown M.T."/>
            <person name="Hayes R.D."/>
            <person name="Mukherjee M."/>
            <person name="Okumura C.Y."/>
            <person name="Schneider R."/>
            <person name="Smith A.J."/>
            <person name="Vanacova S."/>
            <person name="Villalvazo M."/>
            <person name="Haas B.J."/>
            <person name="Pertea M."/>
            <person name="Feldblyum T.V."/>
            <person name="Utterback T.R."/>
            <person name="Shu C.L."/>
            <person name="Osoegawa K."/>
            <person name="de Jong P.J."/>
            <person name="Hrdy I."/>
            <person name="Horvathova L."/>
            <person name="Zubacova Z."/>
            <person name="Dolezal P."/>
            <person name="Malik S.B."/>
            <person name="Logsdon J.M. Jr."/>
            <person name="Henze K."/>
            <person name="Gupta A."/>
            <person name="Wang C.C."/>
            <person name="Dunne R.L."/>
            <person name="Upcroft J.A."/>
            <person name="Upcroft P."/>
            <person name="White O."/>
            <person name="Salzberg S.L."/>
            <person name="Tang P."/>
            <person name="Chiu C.-H."/>
            <person name="Lee Y.-S."/>
            <person name="Embley T.M."/>
            <person name="Coombs G.H."/>
            <person name="Mottram J.C."/>
            <person name="Tachezy J."/>
            <person name="Fraser-Liggett C.M."/>
            <person name="Johnson P.J."/>
        </authorList>
    </citation>
    <scope>NUCLEOTIDE SEQUENCE [LARGE SCALE GENOMIC DNA]</scope>
    <source>
        <strain evidence="1">G3</strain>
    </source>
</reference>
<sequence>MLPFLACTALSELVITKLGSYNISDQYRKDSIHFDLRKEAKPDHKFYLVIAEKLEQLYINDKKVESHFYHILPEETIHFNDRLLTEFHVVSLPKECESLEFILNPLKGNQYKFNKSGLNISANKLYCTTILSHDPVDIQIRTDSPSTVRYGDYKISEDLKETTTLKSKYGISIGYRPTTKLYNLDNFEIEITKSVKKFGKIN</sequence>
<reference evidence="1" key="1">
    <citation type="submission" date="2006-10" db="EMBL/GenBank/DDBJ databases">
        <authorList>
            <person name="Amadeo P."/>
            <person name="Zhao Q."/>
            <person name="Wortman J."/>
            <person name="Fraser-Liggett C."/>
            <person name="Carlton J."/>
        </authorList>
    </citation>
    <scope>NUCLEOTIDE SEQUENCE</scope>
    <source>
        <strain evidence="1">G3</strain>
    </source>
</reference>